<feature type="domain" description="Ketosynthase family 3 (KS3)" evidence="11">
    <location>
        <begin position="87"/>
        <end position="506"/>
    </location>
</feature>
<dbReference type="InterPro" id="IPR020807">
    <property type="entry name" value="PKS_DH"/>
</dbReference>
<dbReference type="InterPro" id="IPR020806">
    <property type="entry name" value="PKS_PP-bd"/>
</dbReference>
<dbReference type="InterPro" id="IPR013968">
    <property type="entry name" value="PKS_KR"/>
</dbReference>
<dbReference type="PROSITE" id="PS50075">
    <property type="entry name" value="CARRIER"/>
    <property type="match status" value="1"/>
</dbReference>
<dbReference type="PANTHER" id="PTHR43775">
    <property type="entry name" value="FATTY ACID SYNTHASE"/>
    <property type="match status" value="1"/>
</dbReference>
<dbReference type="InterPro" id="IPR057326">
    <property type="entry name" value="KR_dom"/>
</dbReference>
<dbReference type="PROSITE" id="PS52019">
    <property type="entry name" value="PKS_MFAS_DH"/>
    <property type="match status" value="1"/>
</dbReference>
<dbReference type="GO" id="GO:0016491">
    <property type="term" value="F:oxidoreductase activity"/>
    <property type="evidence" value="ECO:0007669"/>
    <property type="project" value="UniProtKB-KW"/>
</dbReference>
<dbReference type="Pfam" id="PF16197">
    <property type="entry name" value="KAsynt_C_assoc"/>
    <property type="match status" value="1"/>
</dbReference>
<evidence type="ECO:0000256" key="8">
    <source>
        <dbReference type="PROSITE-ProRule" id="PRU01363"/>
    </source>
</evidence>
<dbReference type="SMART" id="SM00827">
    <property type="entry name" value="PKS_AT"/>
    <property type="match status" value="1"/>
</dbReference>
<dbReference type="InterPro" id="IPR016035">
    <property type="entry name" value="Acyl_Trfase/lysoPLipase"/>
</dbReference>
<feature type="region of interest" description="Disordered" evidence="9">
    <location>
        <begin position="1"/>
        <end position="82"/>
    </location>
</feature>
<keyword evidence="5" id="KW-0560">Oxidoreductase</keyword>
<dbReference type="SUPFAM" id="SSF50129">
    <property type="entry name" value="GroES-like"/>
    <property type="match status" value="1"/>
</dbReference>
<dbReference type="InterPro" id="IPR020841">
    <property type="entry name" value="PKS_Beta-ketoAc_synthase_dom"/>
</dbReference>
<dbReference type="Gene3D" id="3.40.47.10">
    <property type="match status" value="1"/>
</dbReference>
<dbReference type="SUPFAM" id="SSF53901">
    <property type="entry name" value="Thiolase-like"/>
    <property type="match status" value="1"/>
</dbReference>
<dbReference type="InterPro" id="IPR001227">
    <property type="entry name" value="Ac_transferase_dom_sf"/>
</dbReference>
<feature type="domain" description="PKS/mFAS DH" evidence="12">
    <location>
        <begin position="987"/>
        <end position="1275"/>
    </location>
</feature>
<reference evidence="13" key="1">
    <citation type="submission" date="2015-11" db="EMBL/GenBank/DDBJ databases">
        <title>Insights into natural products biosynthesis from analysis of 490 polyketide synthases from Fusarium.</title>
        <authorList>
            <person name="Brown D.W."/>
            <person name="Proctor R.H."/>
        </authorList>
    </citation>
    <scope>NUCLEOTIDE SEQUENCE</scope>
    <source>
        <strain evidence="13">NRRL 62905</strain>
    </source>
</reference>
<dbReference type="InterPro" id="IPR014031">
    <property type="entry name" value="Ketoacyl_synth_C"/>
</dbReference>
<feature type="active site" description="Proton acceptor; for dehydratase activity" evidence="8">
    <location>
        <position position="1019"/>
    </location>
</feature>
<keyword evidence="2" id="KW-0597">Phosphoprotein</keyword>
<dbReference type="InterPro" id="IPR011032">
    <property type="entry name" value="GroES-like_sf"/>
</dbReference>
<dbReference type="SMART" id="SM00823">
    <property type="entry name" value="PKS_PP"/>
    <property type="match status" value="1"/>
</dbReference>
<name>A0A0U2TNN6_GIBIN</name>
<dbReference type="SUPFAM" id="SSF51735">
    <property type="entry name" value="NAD(P)-binding Rossmann-fold domains"/>
    <property type="match status" value="2"/>
</dbReference>
<dbReference type="Pfam" id="PF08659">
    <property type="entry name" value="KR"/>
    <property type="match status" value="1"/>
</dbReference>
<dbReference type="Gene3D" id="3.90.180.10">
    <property type="entry name" value="Medium-chain alcohol dehydrogenases, catalytic domain"/>
    <property type="match status" value="1"/>
</dbReference>
<dbReference type="GO" id="GO:1901336">
    <property type="term" value="P:lactone biosynthetic process"/>
    <property type="evidence" value="ECO:0007669"/>
    <property type="project" value="UniProtKB-ARBA"/>
</dbReference>
<dbReference type="GO" id="GO:0006633">
    <property type="term" value="P:fatty acid biosynthetic process"/>
    <property type="evidence" value="ECO:0007669"/>
    <property type="project" value="TreeGrafter"/>
</dbReference>
<keyword evidence="6" id="KW-0511">Multifunctional enzyme</keyword>
<dbReference type="SUPFAM" id="SSF53335">
    <property type="entry name" value="S-adenosyl-L-methionine-dependent methyltransferases"/>
    <property type="match status" value="1"/>
</dbReference>
<evidence type="ECO:0000313" key="13">
    <source>
        <dbReference type="EMBL" id="ALQ32911.1"/>
    </source>
</evidence>
<dbReference type="InterPro" id="IPR049551">
    <property type="entry name" value="PKS_DH_C"/>
</dbReference>
<keyword evidence="7" id="KW-0012">Acyltransferase</keyword>
<dbReference type="GO" id="GO:0031177">
    <property type="term" value="F:phosphopantetheine binding"/>
    <property type="evidence" value="ECO:0007669"/>
    <property type="project" value="InterPro"/>
</dbReference>
<dbReference type="Gene3D" id="3.30.70.3290">
    <property type="match status" value="1"/>
</dbReference>
<evidence type="ECO:0000256" key="4">
    <source>
        <dbReference type="ARBA" id="ARBA00022857"/>
    </source>
</evidence>
<dbReference type="OrthoDB" id="329835at2759"/>
<feature type="region of interest" description="C-terminal hotdog fold" evidence="8">
    <location>
        <begin position="1129"/>
        <end position="1275"/>
    </location>
</feature>
<keyword evidence="3" id="KW-0808">Transferase</keyword>
<dbReference type="InterPro" id="IPR050091">
    <property type="entry name" value="PKS_NRPS_Biosynth_Enz"/>
</dbReference>
<dbReference type="SUPFAM" id="SSF47336">
    <property type="entry name" value="ACP-like"/>
    <property type="match status" value="1"/>
</dbReference>
<dbReference type="CDD" id="cd05195">
    <property type="entry name" value="enoyl_red"/>
    <property type="match status" value="1"/>
</dbReference>
<dbReference type="InterPro" id="IPR036736">
    <property type="entry name" value="ACP-like_sf"/>
</dbReference>
<evidence type="ECO:0000256" key="6">
    <source>
        <dbReference type="ARBA" id="ARBA00023268"/>
    </source>
</evidence>
<dbReference type="VEuPathDB" id="FungiDB:FPRN_02335"/>
<dbReference type="Pfam" id="PF14765">
    <property type="entry name" value="PS-DH"/>
    <property type="match status" value="1"/>
</dbReference>
<dbReference type="InterPro" id="IPR032821">
    <property type="entry name" value="PKS_assoc"/>
</dbReference>
<dbReference type="Pfam" id="PF00109">
    <property type="entry name" value="ketoacyl-synt"/>
    <property type="match status" value="1"/>
</dbReference>
<dbReference type="CDD" id="cd05274">
    <property type="entry name" value="KR_FAS_SDR_x"/>
    <property type="match status" value="1"/>
</dbReference>
<dbReference type="InterPro" id="IPR020843">
    <property type="entry name" value="ER"/>
</dbReference>
<dbReference type="InterPro" id="IPR013149">
    <property type="entry name" value="ADH-like_C"/>
</dbReference>
<evidence type="ECO:0000256" key="3">
    <source>
        <dbReference type="ARBA" id="ARBA00022679"/>
    </source>
</evidence>
<keyword evidence="4" id="KW-0521">NADP</keyword>
<dbReference type="Pfam" id="PF21089">
    <property type="entry name" value="PKS_DH_N"/>
    <property type="match status" value="1"/>
</dbReference>
<dbReference type="Gene3D" id="3.10.129.110">
    <property type="entry name" value="Polyketide synthase dehydratase"/>
    <property type="match status" value="1"/>
</dbReference>
<feature type="compositionally biased region" description="Polar residues" evidence="9">
    <location>
        <begin position="1"/>
        <end position="24"/>
    </location>
</feature>
<dbReference type="SMART" id="SM00822">
    <property type="entry name" value="PKS_KR"/>
    <property type="match status" value="1"/>
</dbReference>
<dbReference type="GO" id="GO:0004312">
    <property type="term" value="F:fatty acid synthase activity"/>
    <property type="evidence" value="ECO:0007669"/>
    <property type="project" value="TreeGrafter"/>
</dbReference>
<gene>
    <name evidence="13" type="ORF">Fpr_08840</name>
</gene>
<dbReference type="Pfam" id="PF00550">
    <property type="entry name" value="PP-binding"/>
    <property type="match status" value="1"/>
</dbReference>
<evidence type="ECO:0000256" key="2">
    <source>
        <dbReference type="ARBA" id="ARBA00022553"/>
    </source>
</evidence>
<dbReference type="FunFam" id="3.40.50.720:FF:000209">
    <property type="entry name" value="Polyketide synthase Pks12"/>
    <property type="match status" value="1"/>
</dbReference>
<dbReference type="InterPro" id="IPR049552">
    <property type="entry name" value="PKS_DH_N"/>
</dbReference>
<dbReference type="SMART" id="SM00829">
    <property type="entry name" value="PKS_ER"/>
    <property type="match status" value="1"/>
</dbReference>
<dbReference type="SMART" id="SM00825">
    <property type="entry name" value="PKS_KS"/>
    <property type="match status" value="1"/>
</dbReference>
<dbReference type="InterPro" id="IPR014030">
    <property type="entry name" value="Ketoacyl_synth_N"/>
</dbReference>
<dbReference type="SUPFAM" id="SSF55048">
    <property type="entry name" value="Probable ACP-binding domain of malonyl-CoA ACP transacylase"/>
    <property type="match status" value="1"/>
</dbReference>
<dbReference type="InterPro" id="IPR013154">
    <property type="entry name" value="ADH-like_N"/>
</dbReference>
<evidence type="ECO:0000256" key="7">
    <source>
        <dbReference type="ARBA" id="ARBA00023315"/>
    </source>
</evidence>
<organism evidence="13">
    <name type="scientific">Gibberella intermedia</name>
    <name type="common">Bulb rot disease fungus</name>
    <name type="synonym">Fusarium proliferatum</name>
    <dbReference type="NCBI Taxonomy" id="948311"/>
    <lineage>
        <taxon>Eukaryota</taxon>
        <taxon>Fungi</taxon>
        <taxon>Dikarya</taxon>
        <taxon>Ascomycota</taxon>
        <taxon>Pezizomycotina</taxon>
        <taxon>Sordariomycetes</taxon>
        <taxon>Hypocreomycetidae</taxon>
        <taxon>Hypocreales</taxon>
        <taxon>Nectriaceae</taxon>
        <taxon>Fusarium</taxon>
        <taxon>Fusarium fujikuroi species complex</taxon>
    </lineage>
</organism>
<evidence type="ECO:0000259" key="12">
    <source>
        <dbReference type="PROSITE" id="PS52019"/>
    </source>
</evidence>
<dbReference type="SMART" id="SM00826">
    <property type="entry name" value="PKS_DH"/>
    <property type="match status" value="1"/>
</dbReference>
<dbReference type="EMBL" id="KU180046">
    <property type="protein sequence ID" value="ALQ32911.1"/>
    <property type="molecule type" value="mRNA"/>
</dbReference>
<dbReference type="InterPro" id="IPR049900">
    <property type="entry name" value="PKS_mFAS_DH"/>
</dbReference>
<feature type="active site" description="Proton donor; for dehydratase activity" evidence="8">
    <location>
        <position position="1194"/>
    </location>
</feature>
<dbReference type="Pfam" id="PF13489">
    <property type="entry name" value="Methyltransf_23"/>
    <property type="match status" value="1"/>
</dbReference>
<dbReference type="Pfam" id="PF02801">
    <property type="entry name" value="Ketoacyl-synt_C"/>
    <property type="match status" value="1"/>
</dbReference>
<evidence type="ECO:0000256" key="9">
    <source>
        <dbReference type="SAM" id="MobiDB-lite"/>
    </source>
</evidence>
<sequence length="2522" mass="274201">MTQMNSHSELNGHNGELSNGTMNVHVNGHVNGHTNGQTNGHTNGHALNRNQTEGISGGITNGHSTQSNGHAMPIPTASEADAPKSSFEPIAICGMACRLPGGIASPSDLWEFLLEGGDARSRVPMTRFNIDGYYNAHKAGSANCQYGYFLDESVDLAGLDTSFFSMSRRDVEWLDPQQRLMLEVARESVDDAGEVNFQGSSTGVYIGSFANDWYDIMGRDPLHRSVVSTIASHDFMISERISHEMDLRGPSMTIRTACSSALVSLNEACMAIGKGDCESAIVGGTSLILAPDLLTRLADQGIISPDGSCKTFSAEANGYARGEAIVSIYIKSLSAAIRDGNPIRSIISGAAANFDGKTNPLTNPSVTAQETLIRRAYSVAGIPDVSKTAVFECHGTGTATGDPIETEAIAAVFGEQGIYLGSVKPNLGHSEGASGLTAVLKATLSLEHKMIAPNIKYSPVNPKIPFERAKLVIPEEPTSWPAGRDERISINSFGVGGSNAHVIVESIESFMASHPQVIAKPVTEPDSQDEGPRLLLFSAKTTPSLKAMTASYQALFDSGDVSNLSDIAYTLANRREHFTHRSFAIATRENIEVSTSVLSRDNPYSPSSLIMVFSGQGAAWPQLGRELLLSNSVFSGTINALQEHLGTLGPASPTWSLAEEILKPARTSRIYEAEFSQPLCTALQIALIDTFASVGVKPDAVVGHSSGEIAAAYAAGALTAREAIIIAFFRGSTTTEQKNLQGGMAAVGLGWAEAEKHLKPGVVIACDNSPTNVTISGDIEPLQAVVAEVKEAHPGIPATTLKVDKAYHSHHMLGAGEIYHAALVDSGVVGKAPQIPFFSSVTGELLSGTEKANQLGPKYWQTNLERPVLFRSAVSSIIASSEPNHHQVFLELGPHSALAGPLRQILTDKASKASYVPSLVRKQDSVENFLQAIGKLYTLHMDVDLKSLFPTGSCVASLPCYPWNHQNRLFFESRLAKEWREREFPDHNLLGIRSHESTSLEPSWRNLIQVSRTPWIADHKIGETIVFPFAGYIAIASEACRQITGIQEGVSLRNVKVHTALVIEEDGATEIVTTLRRVKLTEEQDSEWWEFSVSSHNGHVWIKHCWGQVRGEQSPFPEKEAIKKSDDVLPREVNASKWYEVVSEEGLTYGPAFNTMESICTSTKPPHQASTTIQNGEDRWDDASEYHMHPIVLDTFYQLVSCTSTLGICRDYRRLVASSIEFMTMARCNDERVSIEVSSELGQDLVGSGTVFSGSRPVMRIINSHSSFFEEGDVGENAKVPITARCEWVPDIDLKSLGDLVTCPEDTADSFSNLTELSKILVTQAHRLAASVDVQVPHLTKYKNWLDKVMDPNLAAYDDADLANMSKSLSQKIHDNGTSPARLAAKAMIATYNKLSDLLSQQEAEVTELDSLSPLELVSQPDISDFLLCLGNKKPTLRVLDFYSGSIETTSKAIEVLTRNDGTRLFSKYTIATPLLGMPEASNEHLKKLVPDIEFTTLDLSQSLADQGFDDRQFDLIIASGAISSARNVEKSLETLRNLLSPAGRLLLEEPRPDSLWVKFILGTTQRWWSHEDGRIEGPIVDLETLQRLLETSNFANVEQLSLAPWAATVVVARREPQNTPTKRITLLCHGGGPSELTRELEAQGYAVDRCFLDQTPPLGQDIVAVLDEQGPFIESIDADGFTKLKTFLNSVQNPNGLLWVTRQSSVGCQDPRFAQIIGFTRTLRNETSTDIAVCEVDNITSPENLATLVKVLAQFQTRSQDGVLGPDLEYVISKGEVLVNRIFPAALGKELEGKVSESEAYITMTQPGRMESLFWASQPPTDPKDNEIEVEVYASGLNFRYVLVAMGIIPPPKSLKFGYEAAGVVRRVGSNVTKLRPGDRTVFVGEDTFSTVVRVPELLAQKLPDDISFVEASAIPIVFLTAVYGLIDLGRLTRGQSVLIHSGCGGVGLAAIQVARMLGADIYTTVGSEAKVEYLTKTFDIPRSHIFSSRDASFATDLLRETGGKGVDVALNSLSGELLHTTWKCIAKWGTMVEISKRDLLQNAQLDMSPFLQNRNYCCLDVDQLRAERPEVINRLLSFIMNCFSNRILKPIRVDQVFPGSAVLDAFRHMRQGKHMGKIVLEIRDATGKPLTGPVQATKTTNLQLDGSASYLLVGGLGGLGRALSVWMVERGARNLVFLSRSAGGSTQHDKFKQEIESMGCSVQFIRGDVTSAGDVTRAIGEVSSPLKGIIQMSMVLRDRMFEDMTFQEWEATTRPKVQGTWNLHKASLAAKCPLDFFLLFSSLSGILGQVGQANYASANTFLDSFARYRAGMGLPCTSLDLGAMEGIGYLNENQELLRKMKGTGWRTVGESELVEALNVALMPPSSPQEYGDAFLLGVAPTVPLGSAESSTRLSKDVRMAAYHNIGRGQSGALPANDGLRAFLSSVKKDPSILKSHESVNTLALEIGKKLASLLLTGDVDLDISMNTADMGLDSLVAIELRGWWKLTFGFEISTLEMLSMGTLEALGKRTADGLKGLYDS</sequence>
<protein>
    <submittedName>
        <fullName evidence="13">Putative polyketide synthase</fullName>
    </submittedName>
</protein>
<dbReference type="Pfam" id="PF08240">
    <property type="entry name" value="ADH_N"/>
    <property type="match status" value="1"/>
</dbReference>
<dbReference type="GO" id="GO:0044550">
    <property type="term" value="P:secondary metabolite biosynthetic process"/>
    <property type="evidence" value="ECO:0007669"/>
    <property type="project" value="TreeGrafter"/>
</dbReference>
<dbReference type="Gene3D" id="3.40.50.720">
    <property type="entry name" value="NAD(P)-binding Rossmann-like Domain"/>
    <property type="match status" value="2"/>
</dbReference>
<dbReference type="InterPro" id="IPR014043">
    <property type="entry name" value="Acyl_transferase_dom"/>
</dbReference>
<evidence type="ECO:0000256" key="5">
    <source>
        <dbReference type="ARBA" id="ARBA00023002"/>
    </source>
</evidence>
<dbReference type="PROSITE" id="PS52004">
    <property type="entry name" value="KS3_2"/>
    <property type="match status" value="1"/>
</dbReference>
<dbReference type="Pfam" id="PF00698">
    <property type="entry name" value="Acyl_transf_1"/>
    <property type="match status" value="1"/>
</dbReference>
<dbReference type="InterPro" id="IPR016036">
    <property type="entry name" value="Malonyl_transacylase_ACP-bd"/>
</dbReference>
<dbReference type="InterPro" id="IPR042104">
    <property type="entry name" value="PKS_dehydratase_sf"/>
</dbReference>
<feature type="domain" description="Carrier" evidence="10">
    <location>
        <begin position="2439"/>
        <end position="2516"/>
    </location>
</feature>
<feature type="region of interest" description="N-terminal hotdog fold" evidence="8">
    <location>
        <begin position="987"/>
        <end position="1116"/>
    </location>
</feature>
<accession>A0A0U2TNN6</accession>
<keyword evidence="1" id="KW-0596">Phosphopantetheine</keyword>
<dbReference type="InterPro" id="IPR036291">
    <property type="entry name" value="NAD(P)-bd_dom_sf"/>
</dbReference>
<dbReference type="Gene3D" id="3.40.50.150">
    <property type="entry name" value="Vaccinia Virus protein VP39"/>
    <property type="match status" value="1"/>
</dbReference>
<dbReference type="InterPro" id="IPR029063">
    <property type="entry name" value="SAM-dependent_MTases_sf"/>
</dbReference>
<feature type="compositionally biased region" description="Polar residues" evidence="9">
    <location>
        <begin position="32"/>
        <end position="42"/>
    </location>
</feature>
<dbReference type="InterPro" id="IPR016039">
    <property type="entry name" value="Thiolase-like"/>
</dbReference>
<evidence type="ECO:0000259" key="10">
    <source>
        <dbReference type="PROSITE" id="PS50075"/>
    </source>
</evidence>
<evidence type="ECO:0000259" key="11">
    <source>
        <dbReference type="PROSITE" id="PS52004"/>
    </source>
</evidence>
<evidence type="ECO:0000256" key="1">
    <source>
        <dbReference type="ARBA" id="ARBA00022450"/>
    </source>
</evidence>
<dbReference type="CDD" id="cd00833">
    <property type="entry name" value="PKS"/>
    <property type="match status" value="1"/>
</dbReference>
<dbReference type="InterPro" id="IPR009081">
    <property type="entry name" value="PP-bd_ACP"/>
</dbReference>
<dbReference type="Gene3D" id="3.40.366.10">
    <property type="entry name" value="Malonyl-Coenzyme A Acyl Carrier Protein, domain 2"/>
    <property type="match status" value="1"/>
</dbReference>
<dbReference type="PANTHER" id="PTHR43775:SF28">
    <property type="entry name" value="SYNTHASE, PUTATIVE-RELATED"/>
    <property type="match status" value="1"/>
</dbReference>
<dbReference type="Pfam" id="PF00107">
    <property type="entry name" value="ADH_zinc_N"/>
    <property type="match status" value="1"/>
</dbReference>
<dbReference type="SUPFAM" id="SSF52151">
    <property type="entry name" value="FabD/lysophospholipase-like"/>
    <property type="match status" value="1"/>
</dbReference>
<proteinExistence type="evidence at transcript level"/>